<sequence length="73" mass="8949">MAPISILQNKKIRKYHVKYFHWKISAKNDHDQINYVLNDLRTKLNYIILMVMCKKYIITIVTRNKISKRKEKR</sequence>
<gene>
    <name evidence="1" type="ORF">SAMN04488696_2987</name>
</gene>
<dbReference type="Proteomes" id="UP000198535">
    <property type="component" value="Unassembled WGS sequence"/>
</dbReference>
<organism evidence="1 2">
    <name type="scientific">Methanolobus profundi</name>
    <dbReference type="NCBI Taxonomy" id="487685"/>
    <lineage>
        <taxon>Archaea</taxon>
        <taxon>Methanobacteriati</taxon>
        <taxon>Methanobacteriota</taxon>
        <taxon>Stenosarchaea group</taxon>
        <taxon>Methanomicrobia</taxon>
        <taxon>Methanosarcinales</taxon>
        <taxon>Methanosarcinaceae</taxon>
        <taxon>Methanolobus</taxon>
    </lineage>
</organism>
<name>A0A1I4V2Z9_9EURY</name>
<accession>A0A1I4V2Z9</accession>
<reference evidence="2" key="1">
    <citation type="submission" date="2016-10" db="EMBL/GenBank/DDBJ databases">
        <authorList>
            <person name="Varghese N."/>
            <person name="Submissions S."/>
        </authorList>
    </citation>
    <scope>NUCLEOTIDE SEQUENCE [LARGE SCALE GENOMIC DNA]</scope>
    <source>
        <strain evidence="2">Mob M</strain>
    </source>
</reference>
<evidence type="ECO:0000313" key="2">
    <source>
        <dbReference type="Proteomes" id="UP000198535"/>
    </source>
</evidence>
<protein>
    <submittedName>
        <fullName evidence="1">Uncharacterized protein</fullName>
    </submittedName>
</protein>
<proteinExistence type="predicted"/>
<dbReference type="EMBL" id="FOUJ01000014">
    <property type="protein sequence ID" value="SFM95552.1"/>
    <property type="molecule type" value="Genomic_DNA"/>
</dbReference>
<dbReference type="AlphaFoldDB" id="A0A1I4V2Z9"/>
<keyword evidence="2" id="KW-1185">Reference proteome</keyword>
<evidence type="ECO:0000313" key="1">
    <source>
        <dbReference type="EMBL" id="SFM95552.1"/>
    </source>
</evidence>